<dbReference type="InterPro" id="IPR001975">
    <property type="entry name" value="Ribosomal_eL40_dom"/>
</dbReference>
<dbReference type="GO" id="GO:1990904">
    <property type="term" value="C:ribonucleoprotein complex"/>
    <property type="evidence" value="ECO:0007669"/>
    <property type="project" value="UniProtKB-KW"/>
</dbReference>
<dbReference type="Pfam" id="PF00240">
    <property type="entry name" value="ubiquitin"/>
    <property type="match status" value="1"/>
</dbReference>
<evidence type="ECO:0000256" key="1">
    <source>
        <dbReference type="ARBA" id="ARBA00002241"/>
    </source>
</evidence>
<dbReference type="SUPFAM" id="SSF54236">
    <property type="entry name" value="Ubiquitin-like"/>
    <property type="match status" value="1"/>
</dbReference>
<comment type="function">
    <text evidence="1">Component of the 60S subunit of the ribosome.</text>
</comment>
<reference evidence="15" key="1">
    <citation type="submission" date="2018-03" db="EMBL/GenBank/DDBJ databases">
        <authorList>
            <person name="Guldener U."/>
        </authorList>
    </citation>
    <scope>NUCLEOTIDE SEQUENCE</scope>
</reference>
<evidence type="ECO:0000256" key="2">
    <source>
        <dbReference type="ARBA" id="ARBA00004123"/>
    </source>
</evidence>
<dbReference type="PANTHER" id="PTHR10666">
    <property type="entry name" value="UBIQUITIN"/>
    <property type="match status" value="1"/>
</dbReference>
<dbReference type="GO" id="GO:0016567">
    <property type="term" value="P:protein ubiquitination"/>
    <property type="evidence" value="ECO:0007669"/>
    <property type="project" value="UniProtKB-ARBA"/>
</dbReference>
<comment type="subunit">
    <text evidence="11">Part of the 60S ribosomal subunit.</text>
</comment>
<dbReference type="InterPro" id="IPR019956">
    <property type="entry name" value="Ubiquitin_dom"/>
</dbReference>
<dbReference type="SUPFAM" id="SSF57829">
    <property type="entry name" value="Zn-binding ribosomal proteins"/>
    <property type="match status" value="1"/>
</dbReference>
<dbReference type="AlphaFoldDB" id="A0AAE8N6M3"/>
<evidence type="ECO:0000313" key="15">
    <source>
        <dbReference type="EMBL" id="SPO05815.1"/>
    </source>
</evidence>
<dbReference type="Gene3D" id="3.10.20.90">
    <property type="entry name" value="Phosphatidylinositol 3-kinase Catalytic Subunit, Chain A, domain 1"/>
    <property type="match status" value="1"/>
</dbReference>
<comment type="caution">
    <text evidence="15">The sequence shown here is derived from an EMBL/GenBank/DDBJ whole genome shotgun (WGS) entry which is preliminary data.</text>
</comment>
<proteinExistence type="inferred from homology"/>
<comment type="subcellular location">
    <subcellularLocation>
        <location evidence="3">Cytoplasm</location>
    </subcellularLocation>
    <subcellularLocation>
        <location evidence="2">Nucleus</location>
    </subcellularLocation>
</comment>
<dbReference type="PROSITE" id="PS00299">
    <property type="entry name" value="UBIQUITIN_1"/>
    <property type="match status" value="1"/>
</dbReference>
<feature type="region of interest" description="Disordered" evidence="13">
    <location>
        <begin position="127"/>
        <end position="172"/>
    </location>
</feature>
<dbReference type="InterPro" id="IPR048540">
    <property type="entry name" value="Rrn7_cyclin_N"/>
</dbReference>
<dbReference type="InterPro" id="IPR019954">
    <property type="entry name" value="Ubiquitin_CS"/>
</dbReference>
<dbReference type="SMART" id="SM01377">
    <property type="entry name" value="Ribosomal_L40e"/>
    <property type="match status" value="1"/>
</dbReference>
<dbReference type="InterPro" id="IPR011332">
    <property type="entry name" value="Ribosomal_zn-bd"/>
</dbReference>
<comment type="similarity">
    <text evidence="5">In the C-terminal section; belongs to the eukaryotic ribosomal protein eL40 family.</text>
</comment>
<keyword evidence="6" id="KW-0963">Cytoplasm</keyword>
<dbReference type="FunFam" id="4.10.1060.50:FF:000001">
    <property type="entry name" value="ubiquitin-60S ribosomal protein L40"/>
    <property type="match status" value="1"/>
</dbReference>
<dbReference type="SMART" id="SM00213">
    <property type="entry name" value="UBQ"/>
    <property type="match status" value="1"/>
</dbReference>
<feature type="domain" description="Ubiquitin-like" evidence="14">
    <location>
        <begin position="433"/>
        <end position="508"/>
    </location>
</feature>
<dbReference type="GO" id="GO:0005840">
    <property type="term" value="C:ribosome"/>
    <property type="evidence" value="ECO:0007669"/>
    <property type="project" value="UniProtKB-KW"/>
</dbReference>
<dbReference type="InterPro" id="IPR050158">
    <property type="entry name" value="Ubiquitin_ubiquitin-like"/>
</dbReference>
<comment type="similarity">
    <text evidence="4">In the N-terminal section; belongs to the ubiquitin family.</text>
</comment>
<dbReference type="Pfam" id="PF01020">
    <property type="entry name" value="Ribosomal_L40e"/>
    <property type="match status" value="1"/>
</dbReference>
<evidence type="ECO:0000256" key="10">
    <source>
        <dbReference type="ARBA" id="ARBA00023274"/>
    </source>
</evidence>
<keyword evidence="9" id="KW-0539">Nucleus</keyword>
<evidence type="ECO:0000256" key="6">
    <source>
        <dbReference type="ARBA" id="ARBA00022490"/>
    </source>
</evidence>
<evidence type="ECO:0000256" key="5">
    <source>
        <dbReference type="ARBA" id="ARBA00010570"/>
    </source>
</evidence>
<dbReference type="Proteomes" id="UP001187682">
    <property type="component" value="Unassembled WGS sequence"/>
</dbReference>
<evidence type="ECO:0000256" key="8">
    <source>
        <dbReference type="ARBA" id="ARBA00022980"/>
    </source>
</evidence>
<dbReference type="InterPro" id="IPR038587">
    <property type="entry name" value="Ribosomal_eL40_sf"/>
</dbReference>
<accession>A0AAE8N6M3</accession>
<name>A0AAE8N6M3_9PEZI</name>
<evidence type="ECO:0000256" key="7">
    <source>
        <dbReference type="ARBA" id="ARBA00022499"/>
    </source>
</evidence>
<protein>
    <submittedName>
        <fullName evidence="15">Related to polymerase I core factor (CF) subunit</fullName>
    </submittedName>
</protein>
<dbReference type="CDD" id="cd01803">
    <property type="entry name" value="Ubl_ubiquitin"/>
    <property type="match status" value="1"/>
</dbReference>
<keyword evidence="7" id="KW-1017">Isopeptide bond</keyword>
<dbReference type="GO" id="GO:0005737">
    <property type="term" value="C:cytoplasm"/>
    <property type="evidence" value="ECO:0007669"/>
    <property type="project" value="UniProtKB-SubCell"/>
</dbReference>
<comment type="function">
    <text evidence="12">Component of the ribosome, a large ribonucleoprotein complex responsible for the synthesis of proteins in the cell. The small ribosomal subunit (SSU) binds messenger RNAs (mRNAs) and translates the encoded message by selecting cognate aminoacyl-transfer RNA (tRNA) molecules. The large subunit (LSU) contains the ribosomal catalytic site termed the peptidyl transferase center (PTC), which catalyzes the formation of peptide bonds, thereby polymerizing the amino acids delivered by tRNAs into a polypeptide chain. The nascent polypeptides leave the ribosome through a tunnel in the LSU and interact with protein factors that function in enzymatic processing, targeting, and the membrane insertion of nascent chains at the exit of the ribosomal tunnel. eL40 is essential for translation of a subset of cellular transcripts, including stress response transcripts, such as DDR2.</text>
</comment>
<keyword evidence="10" id="KW-0687">Ribonucleoprotein</keyword>
<dbReference type="InterPro" id="IPR029071">
    <property type="entry name" value="Ubiquitin-like_domsf"/>
</dbReference>
<dbReference type="GO" id="GO:0003735">
    <property type="term" value="F:structural constituent of ribosome"/>
    <property type="evidence" value="ECO:0007669"/>
    <property type="project" value="InterPro"/>
</dbReference>
<gene>
    <name evidence="15" type="ORF">DNG_08502</name>
</gene>
<evidence type="ECO:0000256" key="13">
    <source>
        <dbReference type="SAM" id="MobiDB-lite"/>
    </source>
</evidence>
<sequence>MDESRVLKRFPRGERCSDCRAKKWYVENGFGYCQNGHRVQSWVQFDADEDDWKGLGQVTRRKPAEATYGDEPHTRKRLSGAAARTLYLECLQIILRKQVAWMIREKSHSAELEAVVKDLWDLRLRGCPREEEEGPPRQDTQYFSTQEEDLASPAENGDWAGREESWDSSAGSKWPVPNAADTLLICYFACVLLRAPTMLGDIRDWASRGRMPYRKSLHDLPSVARHRLPVPWLLAFTRLEREELPTDRLHFRALHMALAYRFNYGLEFPSLNAMPLSIHYTQRLALPNLPKDIDGEYLANADEATFDSILALLSSDEGEHGEEAFKAGVQAVLSGSQAAASRPDAESSPFYDDMINVLQAVQAESVSFRTRADIGEEARMSPIPRGKMKKIPAWRAIDDLPDIPKMLYQLAAAYSGLSLKSMLYQDSQTVGKMQIFVKTLTGKTITLEVESSDTIDNVKSKIQDKEGIPPDQQRLIFAGKQLEDGRTLSDYNIQKESTLHLVLRLRGGIIEPSLKILASKFNCDKMICRKCYARLPPRATNCRKRKCGHTNQLRPKKKLK</sequence>
<dbReference type="GO" id="GO:0000055">
    <property type="term" value="P:ribosomal large subunit export from nucleus"/>
    <property type="evidence" value="ECO:0007669"/>
    <property type="project" value="UniProtKB-ARBA"/>
</dbReference>
<dbReference type="EMBL" id="ONZQ02000014">
    <property type="protein sequence ID" value="SPO05815.1"/>
    <property type="molecule type" value="Genomic_DNA"/>
</dbReference>
<dbReference type="PROSITE" id="PS50053">
    <property type="entry name" value="UBIQUITIN_2"/>
    <property type="match status" value="1"/>
</dbReference>
<keyword evidence="8" id="KW-0689">Ribosomal protein</keyword>
<evidence type="ECO:0000256" key="11">
    <source>
        <dbReference type="ARBA" id="ARBA00035124"/>
    </source>
</evidence>
<keyword evidence="16" id="KW-1185">Reference proteome</keyword>
<evidence type="ECO:0000256" key="3">
    <source>
        <dbReference type="ARBA" id="ARBA00004496"/>
    </source>
</evidence>
<evidence type="ECO:0000256" key="4">
    <source>
        <dbReference type="ARBA" id="ARBA00008373"/>
    </source>
</evidence>
<dbReference type="Gene3D" id="4.10.1060.50">
    <property type="match status" value="1"/>
</dbReference>
<organism evidence="15 16">
    <name type="scientific">Cephalotrichum gorgonifer</name>
    <dbReference type="NCBI Taxonomy" id="2041049"/>
    <lineage>
        <taxon>Eukaryota</taxon>
        <taxon>Fungi</taxon>
        <taxon>Dikarya</taxon>
        <taxon>Ascomycota</taxon>
        <taxon>Pezizomycotina</taxon>
        <taxon>Sordariomycetes</taxon>
        <taxon>Hypocreomycetidae</taxon>
        <taxon>Microascales</taxon>
        <taxon>Microascaceae</taxon>
        <taxon>Cephalotrichum</taxon>
    </lineage>
</organism>
<evidence type="ECO:0000313" key="16">
    <source>
        <dbReference type="Proteomes" id="UP001187682"/>
    </source>
</evidence>
<dbReference type="Pfam" id="PF20644">
    <property type="entry name" value="Rrn7_cyclin_N"/>
    <property type="match status" value="1"/>
</dbReference>
<dbReference type="GO" id="GO:0006412">
    <property type="term" value="P:translation"/>
    <property type="evidence" value="ECO:0007669"/>
    <property type="project" value="InterPro"/>
</dbReference>
<evidence type="ECO:0000256" key="12">
    <source>
        <dbReference type="ARBA" id="ARBA00045962"/>
    </source>
</evidence>
<dbReference type="InterPro" id="IPR000626">
    <property type="entry name" value="Ubiquitin-like_dom"/>
</dbReference>
<dbReference type="FunFam" id="3.10.20.90:FF:000014">
    <property type="entry name" value="Ubiquitin-60S ribosomal L40 fusion"/>
    <property type="match status" value="1"/>
</dbReference>
<dbReference type="GO" id="GO:0005634">
    <property type="term" value="C:nucleus"/>
    <property type="evidence" value="ECO:0007669"/>
    <property type="project" value="UniProtKB-SubCell"/>
</dbReference>
<evidence type="ECO:0000259" key="14">
    <source>
        <dbReference type="PROSITE" id="PS50053"/>
    </source>
</evidence>
<dbReference type="PRINTS" id="PR00348">
    <property type="entry name" value="UBIQUITIN"/>
</dbReference>
<evidence type="ECO:0000256" key="9">
    <source>
        <dbReference type="ARBA" id="ARBA00023242"/>
    </source>
</evidence>